<dbReference type="InterPro" id="IPR036291">
    <property type="entry name" value="NAD(P)-bd_dom_sf"/>
</dbReference>
<sequence length="257" mass="27092">MNQPEASAQRRRFEGRTAIVTGSGGGIGEAYVRALHAEGANVVVAEINEEAGRAVAESLGDRAIFVRTDVGDPASTDAMAAAVMESFGRIDYLVNNAAIFGDMQMAGLTNVDYAYLNHFMNVNLMGALHCTRSVMRPMGKGGGGSIVNQSSTASWMGISGFYGLAKAGINFLTSSLAHELAFRNIRVNAIAPGPTDTQAMAKQVPLEFRDPLVASLAIKRLGTPADHVGPVLFLLSDEAAWITGHILAVDGGQITRI</sequence>
<evidence type="ECO:0000313" key="2">
    <source>
        <dbReference type="EMBL" id="CAB4787567.1"/>
    </source>
</evidence>
<dbReference type="NCBIfam" id="NF005853">
    <property type="entry name" value="PRK07774.1"/>
    <property type="match status" value="1"/>
</dbReference>
<dbReference type="Pfam" id="PF13561">
    <property type="entry name" value="adh_short_C2"/>
    <property type="match status" value="1"/>
</dbReference>
<dbReference type="SUPFAM" id="SSF51735">
    <property type="entry name" value="NAD(P)-binding Rossmann-fold domains"/>
    <property type="match status" value="1"/>
</dbReference>
<dbReference type="InterPro" id="IPR002347">
    <property type="entry name" value="SDR_fam"/>
</dbReference>
<protein>
    <submittedName>
        <fullName evidence="2">Unannotated protein</fullName>
    </submittedName>
</protein>
<name>A0A6J6X070_9ZZZZ</name>
<reference evidence="2" key="1">
    <citation type="submission" date="2020-05" db="EMBL/GenBank/DDBJ databases">
        <authorList>
            <person name="Chiriac C."/>
            <person name="Salcher M."/>
            <person name="Ghai R."/>
            <person name="Kavagutti S V."/>
        </authorList>
    </citation>
    <scope>NUCLEOTIDE SEQUENCE</scope>
</reference>
<comment type="similarity">
    <text evidence="1">Belongs to the short-chain dehydrogenases/reductases (SDR) family.</text>
</comment>
<organism evidence="2">
    <name type="scientific">freshwater metagenome</name>
    <dbReference type="NCBI Taxonomy" id="449393"/>
    <lineage>
        <taxon>unclassified sequences</taxon>
        <taxon>metagenomes</taxon>
        <taxon>ecological metagenomes</taxon>
    </lineage>
</organism>
<dbReference type="PRINTS" id="PR00080">
    <property type="entry name" value="SDRFAMILY"/>
</dbReference>
<dbReference type="NCBIfam" id="NF005559">
    <property type="entry name" value="PRK07231.1"/>
    <property type="match status" value="1"/>
</dbReference>
<evidence type="ECO:0000256" key="1">
    <source>
        <dbReference type="ARBA" id="ARBA00006484"/>
    </source>
</evidence>
<dbReference type="PANTHER" id="PTHR42760:SF40">
    <property type="entry name" value="3-OXOACYL-[ACYL-CARRIER-PROTEIN] REDUCTASE, CHLOROPLASTIC"/>
    <property type="match status" value="1"/>
</dbReference>
<gene>
    <name evidence="2" type="ORF">UFOPK2992_00163</name>
</gene>
<dbReference type="GO" id="GO:0016616">
    <property type="term" value="F:oxidoreductase activity, acting on the CH-OH group of donors, NAD or NADP as acceptor"/>
    <property type="evidence" value="ECO:0007669"/>
    <property type="project" value="TreeGrafter"/>
</dbReference>
<dbReference type="PRINTS" id="PR00081">
    <property type="entry name" value="GDHRDH"/>
</dbReference>
<dbReference type="FunFam" id="3.40.50.720:FF:000084">
    <property type="entry name" value="Short-chain dehydrogenase reductase"/>
    <property type="match status" value="1"/>
</dbReference>
<dbReference type="EMBL" id="CAFAAI010000012">
    <property type="protein sequence ID" value="CAB4787567.1"/>
    <property type="molecule type" value="Genomic_DNA"/>
</dbReference>
<dbReference type="Gene3D" id="3.40.50.720">
    <property type="entry name" value="NAD(P)-binding Rossmann-like Domain"/>
    <property type="match status" value="1"/>
</dbReference>
<accession>A0A6J6X070</accession>
<dbReference type="CDD" id="cd05233">
    <property type="entry name" value="SDR_c"/>
    <property type="match status" value="1"/>
</dbReference>
<dbReference type="GO" id="GO:0030497">
    <property type="term" value="P:fatty acid elongation"/>
    <property type="evidence" value="ECO:0007669"/>
    <property type="project" value="TreeGrafter"/>
</dbReference>
<dbReference type="PANTHER" id="PTHR42760">
    <property type="entry name" value="SHORT-CHAIN DEHYDROGENASES/REDUCTASES FAMILY MEMBER"/>
    <property type="match status" value="1"/>
</dbReference>
<dbReference type="AlphaFoldDB" id="A0A6J6X070"/>
<proteinExistence type="inferred from homology"/>